<evidence type="ECO:0000313" key="2">
    <source>
        <dbReference type="EMBL" id="KHE90622.1"/>
    </source>
</evidence>
<keyword evidence="1" id="KW-0812">Transmembrane</keyword>
<feature type="transmembrane region" description="Helical" evidence="1">
    <location>
        <begin position="50"/>
        <end position="70"/>
    </location>
</feature>
<protein>
    <submittedName>
        <fullName evidence="2">Uncharacterized protein</fullName>
    </submittedName>
</protein>
<name>A0A0B0EBE5_9BACT</name>
<dbReference type="AlphaFoldDB" id="A0A0B0EBE5"/>
<gene>
    <name evidence="2" type="ORF">SCABRO_03630</name>
</gene>
<keyword evidence="1" id="KW-0472">Membrane</keyword>
<organism evidence="2 3">
    <name type="scientific">Candidatus Scalindua brodae</name>
    <dbReference type="NCBI Taxonomy" id="237368"/>
    <lineage>
        <taxon>Bacteria</taxon>
        <taxon>Pseudomonadati</taxon>
        <taxon>Planctomycetota</taxon>
        <taxon>Candidatus Brocadiia</taxon>
        <taxon>Candidatus Brocadiales</taxon>
        <taxon>Candidatus Scalinduaceae</taxon>
        <taxon>Candidatus Scalindua</taxon>
    </lineage>
</organism>
<feature type="transmembrane region" description="Helical" evidence="1">
    <location>
        <begin position="21"/>
        <end position="38"/>
    </location>
</feature>
<dbReference type="Proteomes" id="UP000030652">
    <property type="component" value="Unassembled WGS sequence"/>
</dbReference>
<proteinExistence type="predicted"/>
<evidence type="ECO:0000313" key="3">
    <source>
        <dbReference type="Proteomes" id="UP000030652"/>
    </source>
</evidence>
<dbReference type="EMBL" id="JRYO01000251">
    <property type="protein sequence ID" value="KHE90622.1"/>
    <property type="molecule type" value="Genomic_DNA"/>
</dbReference>
<reference evidence="2 3" key="1">
    <citation type="submission" date="2014-10" db="EMBL/GenBank/DDBJ databases">
        <title>Draft genome of anammox bacterium scalindua brodae, obtained using differential coverage binning of sequence data from two enrichment reactors.</title>
        <authorList>
            <person name="Speth D.R."/>
            <person name="Russ L."/>
            <person name="Kartal B."/>
            <person name="Op den Camp H.J."/>
            <person name="Dutilh B.E."/>
            <person name="Jetten M.S."/>
        </authorList>
    </citation>
    <scope>NUCLEOTIDE SEQUENCE [LARGE SCALE GENOMIC DNA]</scope>
    <source>
        <strain evidence="2">RU1</strain>
    </source>
</reference>
<evidence type="ECO:0000256" key="1">
    <source>
        <dbReference type="SAM" id="Phobius"/>
    </source>
</evidence>
<sequence length="97" mass="11296">MIMYYLSAKFVFKSWHGVIRNLVETIVPIMIVLTFPLVQWKLRLFPIDNYAFKVAGSFLFASMLFISIVWRSKNNEGLKKILVISLPQSFLLKLKLA</sequence>
<keyword evidence="1" id="KW-1133">Transmembrane helix</keyword>
<accession>A0A0B0EBE5</accession>
<comment type="caution">
    <text evidence="2">The sequence shown here is derived from an EMBL/GenBank/DDBJ whole genome shotgun (WGS) entry which is preliminary data.</text>
</comment>